<gene>
    <name evidence="8" type="ordered locus">TherJR_0440</name>
</gene>
<dbReference type="Pfam" id="PF02915">
    <property type="entry name" value="Rubrerythrin"/>
    <property type="match status" value="1"/>
</dbReference>
<feature type="domain" description="Ferritin-like diiron" evidence="7">
    <location>
        <begin position="1"/>
        <end position="129"/>
    </location>
</feature>
<evidence type="ECO:0000313" key="9">
    <source>
        <dbReference type="Proteomes" id="UP000002377"/>
    </source>
</evidence>
<dbReference type="CDD" id="cd01041">
    <property type="entry name" value="Rubrerythrin"/>
    <property type="match status" value="1"/>
</dbReference>
<evidence type="ECO:0000313" key="8">
    <source>
        <dbReference type="EMBL" id="ADG81322.1"/>
    </source>
</evidence>
<dbReference type="CDD" id="cd00729">
    <property type="entry name" value="rubredoxin_SM"/>
    <property type="match status" value="1"/>
</dbReference>
<evidence type="ECO:0000256" key="2">
    <source>
        <dbReference type="ARBA" id="ARBA00022448"/>
    </source>
</evidence>
<dbReference type="Proteomes" id="UP000002377">
    <property type="component" value="Chromosome"/>
</dbReference>
<keyword evidence="3" id="KW-0479">Metal-binding</keyword>
<dbReference type="InterPro" id="IPR003251">
    <property type="entry name" value="Rr_diiron-bd_dom"/>
</dbReference>
<evidence type="ECO:0000259" key="7">
    <source>
        <dbReference type="PROSITE" id="PS50905"/>
    </source>
</evidence>
<dbReference type="AlphaFoldDB" id="D5XB02"/>
<keyword evidence="2" id="KW-0813">Transport</keyword>
<name>D5XB02_THEPJ</name>
<dbReference type="InterPro" id="IPR012347">
    <property type="entry name" value="Ferritin-like"/>
</dbReference>
<keyword evidence="4" id="KW-0249">Electron transport</keyword>
<dbReference type="PROSITE" id="PS50905">
    <property type="entry name" value="FERRITIN_LIKE"/>
    <property type="match status" value="1"/>
</dbReference>
<dbReference type="PANTHER" id="PTHR43865:SF1">
    <property type="entry name" value="RUBRERYTHRIN-RELATED"/>
    <property type="match status" value="1"/>
</dbReference>
<dbReference type="eggNOG" id="COG1592">
    <property type="taxonomic scope" value="Bacteria"/>
</dbReference>
<dbReference type="Pfam" id="PF21349">
    <property type="entry name" value="RUBY_RBDX"/>
    <property type="match status" value="1"/>
</dbReference>
<evidence type="ECO:0000256" key="4">
    <source>
        <dbReference type="ARBA" id="ARBA00022982"/>
    </source>
</evidence>
<dbReference type="STRING" id="635013.TherJR_0440"/>
<dbReference type="PROSITE" id="PS50903">
    <property type="entry name" value="RUBREDOXIN_LIKE"/>
    <property type="match status" value="1"/>
</dbReference>
<dbReference type="SUPFAM" id="SSF57802">
    <property type="entry name" value="Rubredoxin-like"/>
    <property type="match status" value="1"/>
</dbReference>
<evidence type="ECO:0000256" key="1">
    <source>
        <dbReference type="ARBA" id="ARBA00001965"/>
    </source>
</evidence>
<dbReference type="Gene3D" id="2.20.28.10">
    <property type="match status" value="1"/>
</dbReference>
<evidence type="ECO:0000259" key="6">
    <source>
        <dbReference type="PROSITE" id="PS50903"/>
    </source>
</evidence>
<dbReference type="InterPro" id="IPR009040">
    <property type="entry name" value="Ferritin-like_diiron"/>
</dbReference>
<accession>D5XB02</accession>
<dbReference type="KEGG" id="tjr:TherJR_0440"/>
<dbReference type="EMBL" id="CP002028">
    <property type="protein sequence ID" value="ADG81322.1"/>
    <property type="molecule type" value="Genomic_DNA"/>
</dbReference>
<dbReference type="SUPFAM" id="SSF47240">
    <property type="entry name" value="Ferritin-like"/>
    <property type="match status" value="1"/>
</dbReference>
<protein>
    <submittedName>
        <fullName evidence="8">Rubrerythrin</fullName>
    </submittedName>
</protein>
<dbReference type="InterPro" id="IPR024934">
    <property type="entry name" value="Rubredoxin-like_dom"/>
</dbReference>
<feature type="domain" description="Rubredoxin-like" evidence="6">
    <location>
        <begin position="136"/>
        <end position="170"/>
    </location>
</feature>
<dbReference type="InterPro" id="IPR052364">
    <property type="entry name" value="Rubrerythrin"/>
</dbReference>
<keyword evidence="9" id="KW-1185">Reference proteome</keyword>
<dbReference type="GO" id="GO:0005506">
    <property type="term" value="F:iron ion binding"/>
    <property type="evidence" value="ECO:0007669"/>
    <property type="project" value="InterPro"/>
</dbReference>
<dbReference type="Gene3D" id="1.20.1260.10">
    <property type="match status" value="1"/>
</dbReference>
<evidence type="ECO:0000256" key="5">
    <source>
        <dbReference type="ARBA" id="ARBA00023004"/>
    </source>
</evidence>
<evidence type="ECO:0000256" key="3">
    <source>
        <dbReference type="ARBA" id="ARBA00022723"/>
    </source>
</evidence>
<dbReference type="InterPro" id="IPR009078">
    <property type="entry name" value="Ferritin-like_SF"/>
</dbReference>
<dbReference type="PANTHER" id="PTHR43865">
    <property type="entry name" value="RUBRERYTHRIN-RELATED"/>
    <property type="match status" value="1"/>
</dbReference>
<dbReference type="HOGENOM" id="CLU_095256_0_0_9"/>
<dbReference type="RefSeq" id="WP_013119345.1">
    <property type="nucleotide sequence ID" value="NC_014152.1"/>
</dbReference>
<organism evidence="8 9">
    <name type="scientific">Thermincola potens (strain JR)</name>
    <dbReference type="NCBI Taxonomy" id="635013"/>
    <lineage>
        <taxon>Bacteria</taxon>
        <taxon>Bacillati</taxon>
        <taxon>Bacillota</taxon>
        <taxon>Clostridia</taxon>
        <taxon>Eubacteriales</taxon>
        <taxon>Thermincolaceae</taxon>
        <taxon>Thermincola</taxon>
    </lineage>
</organism>
<dbReference type="OrthoDB" id="9799749at2"/>
<reference evidence="8 9" key="1">
    <citation type="submission" date="2010-05" db="EMBL/GenBank/DDBJ databases">
        <title>Complete sequence of Thermincola sp. JR.</title>
        <authorList>
            <consortium name="US DOE Joint Genome Institute"/>
            <person name="Lucas S."/>
            <person name="Copeland A."/>
            <person name="Lapidus A."/>
            <person name="Cheng J.-F."/>
            <person name="Bruce D."/>
            <person name="Goodwin L."/>
            <person name="Pitluck S."/>
            <person name="Chertkov O."/>
            <person name="Detter J.C."/>
            <person name="Han C."/>
            <person name="Tapia R."/>
            <person name="Land M."/>
            <person name="Hauser L."/>
            <person name="Kyrpides N."/>
            <person name="Mikhailova N."/>
            <person name="Hazen T.C."/>
            <person name="Woyke T."/>
        </authorList>
    </citation>
    <scope>NUCLEOTIDE SEQUENCE [LARGE SCALE GENOMIC DNA]</scope>
    <source>
        <strain evidence="8 9">JR</strain>
    </source>
</reference>
<sequence>MGEKTVKNLLAAFAGESQARNKYTFFAAVARKEGWLEIAEFFEEAAKNEKEHAEVILKLLKGIGDTRANLQAAIDGESFEYKDMYPAFLKDALEEGATEAAKFFETVATVEKRHAEKFAKLLAALENGKLLVRDDIIAWQCRECGFVHEGTEPPEKCPLCGHDRTFYRPGHRVGQK</sequence>
<proteinExistence type="predicted"/>
<comment type="cofactor">
    <cofactor evidence="1">
        <name>Fe(3+)</name>
        <dbReference type="ChEBI" id="CHEBI:29034"/>
    </cofactor>
</comment>
<dbReference type="GO" id="GO:0016491">
    <property type="term" value="F:oxidoreductase activity"/>
    <property type="evidence" value="ECO:0007669"/>
    <property type="project" value="InterPro"/>
</dbReference>
<keyword evidence="5" id="KW-0408">Iron</keyword>
<dbReference type="InterPro" id="IPR048574">
    <property type="entry name" value="RUBY_RBDX"/>
</dbReference>